<evidence type="ECO:0000313" key="1">
    <source>
        <dbReference type="EMBL" id="CNI12299.1"/>
    </source>
</evidence>
<accession>A0AA36PJL7</accession>
<dbReference type="Proteomes" id="UP000040841">
    <property type="component" value="Unassembled WGS sequence"/>
</dbReference>
<comment type="caution">
    <text evidence="1">The sequence shown here is derived from an EMBL/GenBank/DDBJ whole genome shotgun (WGS) entry which is preliminary data.</text>
</comment>
<gene>
    <name evidence="1" type="ORF">ERS008502_02327</name>
</gene>
<dbReference type="RefSeq" id="WP_049678652.1">
    <property type="nucleotide sequence ID" value="NZ_CABHYS010000043.1"/>
</dbReference>
<protein>
    <submittedName>
        <fullName evidence="1">Uncharacterized protein</fullName>
    </submittedName>
</protein>
<dbReference type="AlphaFoldDB" id="A0AA36PJL7"/>
<reference evidence="1 2" key="1">
    <citation type="submission" date="2015-03" db="EMBL/GenBank/DDBJ databases">
        <authorList>
            <consortium name="Pathogen Informatics"/>
            <person name="Murphy D."/>
        </authorList>
    </citation>
    <scope>NUCLEOTIDE SEQUENCE [LARGE SCALE GENOMIC DNA]</scope>
    <source>
        <strain evidence="1 2">FE82747</strain>
    </source>
</reference>
<dbReference type="EMBL" id="CQBM01000004">
    <property type="protein sequence ID" value="CNI12299.1"/>
    <property type="molecule type" value="Genomic_DNA"/>
</dbReference>
<organism evidence="1 2">
    <name type="scientific">Yersinia mollaretii</name>
    <dbReference type="NCBI Taxonomy" id="33060"/>
    <lineage>
        <taxon>Bacteria</taxon>
        <taxon>Pseudomonadati</taxon>
        <taxon>Pseudomonadota</taxon>
        <taxon>Gammaproteobacteria</taxon>
        <taxon>Enterobacterales</taxon>
        <taxon>Yersiniaceae</taxon>
        <taxon>Yersinia</taxon>
    </lineage>
</organism>
<proteinExistence type="predicted"/>
<evidence type="ECO:0000313" key="2">
    <source>
        <dbReference type="Proteomes" id="UP000040841"/>
    </source>
</evidence>
<sequence length="200" mass="22221">MMIYVQLSDGTPKRLFGIFGGPQPEGWFNGYVELDIDPNTAYALNDYYNPADNKFYVDTDFIHLSGWIDPVNIYNIALDGLNSNGAIAFGAVLTPTSDFGAQTWWCQCEEANKYHADNTFSAPLLTAMVSASNGELTLNDLVQSILTSEADWKNAAGNIAWQIYNKKLALQYLRDEVIAGTKTIEDIQNFDCSIIIPQLN</sequence>
<name>A0AA36PJL7_YERMO</name>